<evidence type="ECO:0000256" key="8">
    <source>
        <dbReference type="ARBA" id="ARBA00022771"/>
    </source>
</evidence>
<dbReference type="InterPro" id="IPR007641">
    <property type="entry name" value="RNA_pol_Rpb2_7"/>
</dbReference>
<evidence type="ECO:0000256" key="4">
    <source>
        <dbReference type="ARBA" id="ARBA00022478"/>
    </source>
</evidence>
<keyword evidence="5" id="KW-0808">Transferase</keyword>
<keyword evidence="7" id="KW-0479">Metal-binding</keyword>
<evidence type="ECO:0000313" key="15">
    <source>
        <dbReference type="Proteomes" id="UP000655588"/>
    </source>
</evidence>
<dbReference type="Pfam" id="PF04560">
    <property type="entry name" value="RNA_pol_Rpb2_7"/>
    <property type="match status" value="1"/>
</dbReference>
<gene>
    <name evidence="14" type="ORF">E2986_08358</name>
</gene>
<comment type="subcellular location">
    <subcellularLocation>
        <location evidence="1">Nucleus</location>
    </subcellularLocation>
</comment>
<keyword evidence="4" id="KW-0240">DNA-directed RNA polymerase</keyword>
<proteinExistence type="inferred from homology"/>
<name>A0A833SEG4_9HYME</name>
<evidence type="ECO:0000259" key="12">
    <source>
        <dbReference type="Pfam" id="PF00562"/>
    </source>
</evidence>
<evidence type="ECO:0000256" key="11">
    <source>
        <dbReference type="ARBA" id="ARBA00023242"/>
    </source>
</evidence>
<evidence type="ECO:0000256" key="10">
    <source>
        <dbReference type="ARBA" id="ARBA00023163"/>
    </source>
</evidence>
<feature type="domain" description="RNA polymerase Rpb2" evidence="13">
    <location>
        <begin position="106"/>
        <end position="203"/>
    </location>
</feature>
<dbReference type="PANTHER" id="PTHR20856">
    <property type="entry name" value="DNA-DIRECTED RNA POLYMERASE I SUBUNIT 2"/>
    <property type="match status" value="1"/>
</dbReference>
<accession>A0A833SEG4</accession>
<dbReference type="FunFam" id="3.90.1800.10:FF:000004">
    <property type="entry name" value="DNA-directed RNA polymerase subunit beta"/>
    <property type="match status" value="1"/>
</dbReference>
<dbReference type="GO" id="GO:0003677">
    <property type="term" value="F:DNA binding"/>
    <property type="evidence" value="ECO:0007669"/>
    <property type="project" value="InterPro"/>
</dbReference>
<dbReference type="EMBL" id="WNWW01000255">
    <property type="protein sequence ID" value="KAF3427402.1"/>
    <property type="molecule type" value="Genomic_DNA"/>
</dbReference>
<dbReference type="GO" id="GO:0032549">
    <property type="term" value="F:ribonucleoside binding"/>
    <property type="evidence" value="ECO:0007669"/>
    <property type="project" value="InterPro"/>
</dbReference>
<protein>
    <recommendedName>
        <fullName evidence="3">DNA-directed RNA polymerase</fullName>
        <ecNumber evidence="3">2.7.7.6</ecNumber>
    </recommendedName>
</protein>
<keyword evidence="9" id="KW-0862">Zinc</keyword>
<comment type="similarity">
    <text evidence="2">Belongs to the RNA polymerase beta chain family.</text>
</comment>
<dbReference type="GO" id="GO:0005634">
    <property type="term" value="C:nucleus"/>
    <property type="evidence" value="ECO:0007669"/>
    <property type="project" value="UniProtKB-SubCell"/>
</dbReference>
<evidence type="ECO:0000256" key="9">
    <source>
        <dbReference type="ARBA" id="ARBA00022833"/>
    </source>
</evidence>
<keyword evidence="11" id="KW-0539">Nucleus</keyword>
<evidence type="ECO:0000256" key="5">
    <source>
        <dbReference type="ARBA" id="ARBA00022679"/>
    </source>
</evidence>
<dbReference type="InterPro" id="IPR037033">
    <property type="entry name" value="DNA-dir_RNAP_su2_hyb_sf"/>
</dbReference>
<dbReference type="GO" id="GO:0006351">
    <property type="term" value="P:DNA-templated transcription"/>
    <property type="evidence" value="ECO:0007669"/>
    <property type="project" value="InterPro"/>
</dbReference>
<dbReference type="SUPFAM" id="SSF64484">
    <property type="entry name" value="beta and beta-prime subunits of DNA dependent RNA-polymerase"/>
    <property type="match status" value="1"/>
</dbReference>
<keyword evidence="15" id="KW-1185">Reference proteome</keyword>
<evidence type="ECO:0000259" key="13">
    <source>
        <dbReference type="Pfam" id="PF04560"/>
    </source>
</evidence>
<keyword evidence="10" id="KW-0804">Transcription</keyword>
<dbReference type="InterPro" id="IPR015712">
    <property type="entry name" value="DNA-dir_RNA_pol_su2"/>
</dbReference>
<evidence type="ECO:0000256" key="7">
    <source>
        <dbReference type="ARBA" id="ARBA00022723"/>
    </source>
</evidence>
<comment type="caution">
    <text evidence="14">The sequence shown here is derived from an EMBL/GenBank/DDBJ whole genome shotgun (WGS) entry which is preliminary data.</text>
</comment>
<sequence length="208" mass="23553">MMIELMAGKSAAIHGLVHDATSFRFNEDETVVEYFGKLLERGGYNYYGTERMYSGIDGREMTADIFFGIVHYQRLRHMVSDKWQVRSTGPIDVLTRQPIKGRRRGGGVRFGEMERDSLLSHGCSFLLQDRLFHCSDKTTTLVCKKCGTLLGPVIEMALISSGLSDKTRCRLCGDGESVREVEIPYIFRYLVTQLTSCNINVKLSFAEK</sequence>
<dbReference type="Proteomes" id="UP000655588">
    <property type="component" value="Unassembled WGS sequence"/>
</dbReference>
<organism evidence="14 15">
    <name type="scientific">Frieseomelitta varia</name>
    <dbReference type="NCBI Taxonomy" id="561572"/>
    <lineage>
        <taxon>Eukaryota</taxon>
        <taxon>Metazoa</taxon>
        <taxon>Ecdysozoa</taxon>
        <taxon>Arthropoda</taxon>
        <taxon>Hexapoda</taxon>
        <taxon>Insecta</taxon>
        <taxon>Pterygota</taxon>
        <taxon>Neoptera</taxon>
        <taxon>Endopterygota</taxon>
        <taxon>Hymenoptera</taxon>
        <taxon>Apocrita</taxon>
        <taxon>Aculeata</taxon>
        <taxon>Apoidea</taxon>
        <taxon>Anthophila</taxon>
        <taxon>Apidae</taxon>
        <taxon>Frieseomelitta</taxon>
    </lineage>
</organism>
<dbReference type="Gene3D" id="2.40.270.10">
    <property type="entry name" value="DNA-directed RNA polymerase, subunit 2, domain 6"/>
    <property type="match status" value="1"/>
</dbReference>
<keyword evidence="6" id="KW-0548">Nucleotidyltransferase</keyword>
<dbReference type="Gene3D" id="3.90.1800.10">
    <property type="entry name" value="RNA polymerase alpha subunit dimerisation domain"/>
    <property type="match status" value="1"/>
</dbReference>
<evidence type="ECO:0000256" key="2">
    <source>
        <dbReference type="ARBA" id="ARBA00006835"/>
    </source>
</evidence>
<dbReference type="InterPro" id="IPR007120">
    <property type="entry name" value="DNA-dir_RNAP_su2_dom"/>
</dbReference>
<evidence type="ECO:0000256" key="3">
    <source>
        <dbReference type="ARBA" id="ARBA00012418"/>
    </source>
</evidence>
<dbReference type="GO" id="GO:0008270">
    <property type="term" value="F:zinc ion binding"/>
    <property type="evidence" value="ECO:0007669"/>
    <property type="project" value="UniProtKB-KW"/>
</dbReference>
<evidence type="ECO:0000256" key="1">
    <source>
        <dbReference type="ARBA" id="ARBA00004123"/>
    </source>
</evidence>
<evidence type="ECO:0000313" key="14">
    <source>
        <dbReference type="EMBL" id="KAF3427402.1"/>
    </source>
</evidence>
<dbReference type="AlphaFoldDB" id="A0A833SEG4"/>
<reference evidence="14" key="1">
    <citation type="submission" date="2019-11" db="EMBL/GenBank/DDBJ databases">
        <title>The nuclear and mitochondrial genomes of Frieseomelitta varia - a highly eusocial stingless bee (Meliponini) with a permanently sterile worker caste.</title>
        <authorList>
            <person name="Freitas F.C.P."/>
            <person name="Lourenco A.P."/>
            <person name="Nunes F.M.F."/>
            <person name="Paschoal A.R."/>
            <person name="Abreu F.C.P."/>
            <person name="Barbin F.O."/>
            <person name="Bataglia L."/>
            <person name="Cardoso-Junior C.A.M."/>
            <person name="Cervoni M.S."/>
            <person name="Silva S.R."/>
            <person name="Dalarmi F."/>
            <person name="Del Lama M.A."/>
            <person name="Depintor T.S."/>
            <person name="Ferreira K.M."/>
            <person name="Goria P.S."/>
            <person name="Jaskot M.C."/>
            <person name="Lago D.C."/>
            <person name="Luna-Lucena D."/>
            <person name="Moda L.M."/>
            <person name="Nascimento L."/>
            <person name="Pedrino M."/>
            <person name="Rabico F.O."/>
            <person name="Sanches F.C."/>
            <person name="Santos D.E."/>
            <person name="Santos C.G."/>
            <person name="Vieira J."/>
            <person name="Lopes T.F."/>
            <person name="Barchuk A.R."/>
            <person name="Hartfelder K."/>
            <person name="Simoes Z.L.P."/>
            <person name="Bitondi M.M.G."/>
            <person name="Pinheiro D.G."/>
        </authorList>
    </citation>
    <scope>NUCLEOTIDE SEQUENCE</scope>
    <source>
        <strain evidence="14">USP_RPSP 00005682</strain>
        <tissue evidence="14">Whole individual</tissue>
    </source>
</reference>
<dbReference type="Pfam" id="PF00562">
    <property type="entry name" value="RNA_pol_Rpb2_6"/>
    <property type="match status" value="1"/>
</dbReference>
<dbReference type="GO" id="GO:0000428">
    <property type="term" value="C:DNA-directed RNA polymerase complex"/>
    <property type="evidence" value="ECO:0007669"/>
    <property type="project" value="UniProtKB-KW"/>
</dbReference>
<evidence type="ECO:0000256" key="6">
    <source>
        <dbReference type="ARBA" id="ARBA00022695"/>
    </source>
</evidence>
<feature type="domain" description="DNA-directed RNA polymerase subunit 2 hybrid-binding" evidence="12">
    <location>
        <begin position="1"/>
        <end position="104"/>
    </location>
</feature>
<dbReference type="EC" id="2.7.7.6" evidence="3"/>
<dbReference type="GO" id="GO:0003899">
    <property type="term" value="F:DNA-directed RNA polymerase activity"/>
    <property type="evidence" value="ECO:0007669"/>
    <property type="project" value="UniProtKB-EC"/>
</dbReference>
<keyword evidence="8" id="KW-0863">Zinc-finger</keyword>